<dbReference type="PANTHER" id="PTHR24276:SF91">
    <property type="entry name" value="AT26814P-RELATED"/>
    <property type="match status" value="1"/>
</dbReference>
<evidence type="ECO:0000259" key="10">
    <source>
        <dbReference type="PROSITE" id="PS50240"/>
    </source>
</evidence>
<dbReference type="FunFam" id="2.40.10.10:FF:000077">
    <property type="entry name" value="Predicted protein"/>
    <property type="match status" value="1"/>
</dbReference>
<keyword evidence="4 8" id="KW-0378">Hydrolase</keyword>
<dbReference type="GO" id="GO:0004252">
    <property type="term" value="F:serine-type endopeptidase activity"/>
    <property type="evidence" value="ECO:0007669"/>
    <property type="project" value="InterPro"/>
</dbReference>
<dbReference type="PROSITE" id="PS00134">
    <property type="entry name" value="TRYPSIN_HIS"/>
    <property type="match status" value="1"/>
</dbReference>
<evidence type="ECO:0000256" key="1">
    <source>
        <dbReference type="ARBA" id="ARBA00007664"/>
    </source>
</evidence>
<dbReference type="PROSITE" id="PS50240">
    <property type="entry name" value="TRYPSIN_DOM"/>
    <property type="match status" value="1"/>
</dbReference>
<protein>
    <submittedName>
        <fullName evidence="11">Serine protease 2</fullName>
        <ecNumber evidence="11">3.4.21.-</ecNumber>
    </submittedName>
</protein>
<dbReference type="InterPro" id="IPR009003">
    <property type="entry name" value="Peptidase_S1_PA"/>
</dbReference>
<dbReference type="InterPro" id="IPR018114">
    <property type="entry name" value="TRYPSIN_HIS"/>
</dbReference>
<evidence type="ECO:0000256" key="5">
    <source>
        <dbReference type="ARBA" id="ARBA00022825"/>
    </source>
</evidence>
<dbReference type="PROSITE" id="PS00135">
    <property type="entry name" value="TRYPSIN_SER"/>
    <property type="match status" value="1"/>
</dbReference>
<evidence type="ECO:0000313" key="11">
    <source>
        <dbReference type="EMBL" id="ABZ04010.1"/>
    </source>
</evidence>
<dbReference type="SUPFAM" id="SSF50494">
    <property type="entry name" value="Trypsin-like serine proteases"/>
    <property type="match status" value="1"/>
</dbReference>
<keyword evidence="7" id="KW-1015">Disulfide bond</keyword>
<comment type="similarity">
    <text evidence="1">Belongs to the peptidase S1 family.</text>
</comment>
<feature type="domain" description="Peptidase S1" evidence="10">
    <location>
        <begin position="33"/>
        <end position="256"/>
    </location>
</feature>
<keyword evidence="6" id="KW-0865">Zymogen</keyword>
<evidence type="ECO:0000256" key="6">
    <source>
        <dbReference type="ARBA" id="ARBA00023145"/>
    </source>
</evidence>
<dbReference type="GO" id="GO:0006508">
    <property type="term" value="P:proteolysis"/>
    <property type="evidence" value="ECO:0007669"/>
    <property type="project" value="UniProtKB-KW"/>
</dbReference>
<evidence type="ECO:0000256" key="9">
    <source>
        <dbReference type="SAM" id="SignalP"/>
    </source>
</evidence>
<dbReference type="InterPro" id="IPR050430">
    <property type="entry name" value="Peptidase_S1"/>
</dbReference>
<dbReference type="InterPro" id="IPR043504">
    <property type="entry name" value="Peptidase_S1_PA_chymotrypsin"/>
</dbReference>
<dbReference type="EC" id="3.4.21.-" evidence="11"/>
<feature type="chain" id="PRO_5002759208" evidence="9">
    <location>
        <begin position="19"/>
        <end position="257"/>
    </location>
</feature>
<evidence type="ECO:0000256" key="4">
    <source>
        <dbReference type="ARBA" id="ARBA00022801"/>
    </source>
</evidence>
<dbReference type="InterPro" id="IPR001314">
    <property type="entry name" value="Peptidase_S1A"/>
</dbReference>
<organism evidence="11">
    <name type="scientific">Costelytra zealandica</name>
    <dbReference type="NCBI Taxonomy" id="50579"/>
    <lineage>
        <taxon>Eukaryota</taxon>
        <taxon>Metazoa</taxon>
        <taxon>Ecdysozoa</taxon>
        <taxon>Arthropoda</taxon>
        <taxon>Hexapoda</taxon>
        <taxon>Insecta</taxon>
        <taxon>Pterygota</taxon>
        <taxon>Neoptera</taxon>
        <taxon>Endopterygota</taxon>
        <taxon>Coleoptera</taxon>
        <taxon>Polyphaga</taxon>
        <taxon>Scarabaeiformia</taxon>
        <taxon>Scarabaeidae</taxon>
        <taxon>Melolonthinae</taxon>
        <taxon>Costelytra</taxon>
    </lineage>
</organism>
<dbReference type="Gene3D" id="2.40.10.10">
    <property type="entry name" value="Trypsin-like serine proteases"/>
    <property type="match status" value="2"/>
</dbReference>
<dbReference type="PANTHER" id="PTHR24276">
    <property type="entry name" value="POLYSERASE-RELATED"/>
    <property type="match status" value="1"/>
</dbReference>
<name>B0ZBN0_9SCAR</name>
<gene>
    <name evidence="11" type="primary">SP2</name>
</gene>
<keyword evidence="2 8" id="KW-0645">Protease</keyword>
<sequence>MKMLKFIVLSLFVAYAVGAPQKRAALPRLDGRIVGGESIDITDAAYQISLLYFGSHYCGGSIIAEQWVVTAAHCTDGVGASSFGVRSGSSIRNAGGTVSGLSGLYQHPNYDADSADSDISVLQLSAPLTLSDSAAIIALPTLNQAIPVGADSFVTGWGRLSEGGIAPTQLQGVTVPTVSLAACRAAYGAAVTDRMMCAGLPEGGRDACQGDSGGPLVIDSVLIGLTSWGYGCARPGFPGVYANVPALRDYIATIAGL</sequence>
<dbReference type="InterPro" id="IPR001254">
    <property type="entry name" value="Trypsin_dom"/>
</dbReference>
<dbReference type="AlphaFoldDB" id="B0ZBN0"/>
<evidence type="ECO:0000256" key="8">
    <source>
        <dbReference type="RuleBase" id="RU363034"/>
    </source>
</evidence>
<dbReference type="Pfam" id="PF00089">
    <property type="entry name" value="Trypsin"/>
    <property type="match status" value="1"/>
</dbReference>
<accession>B0ZBN0</accession>
<dbReference type="EMBL" id="EU339296">
    <property type="protein sequence ID" value="ABZ04010.1"/>
    <property type="molecule type" value="mRNA"/>
</dbReference>
<dbReference type="InterPro" id="IPR033116">
    <property type="entry name" value="TRYPSIN_SER"/>
</dbReference>
<evidence type="ECO:0000256" key="7">
    <source>
        <dbReference type="ARBA" id="ARBA00023157"/>
    </source>
</evidence>
<keyword evidence="5 8" id="KW-0720">Serine protease</keyword>
<proteinExistence type="evidence at transcript level"/>
<dbReference type="MEROPS" id="S01.130"/>
<dbReference type="CDD" id="cd00190">
    <property type="entry name" value="Tryp_SPc"/>
    <property type="match status" value="1"/>
</dbReference>
<dbReference type="SMART" id="SM00020">
    <property type="entry name" value="Tryp_SPc"/>
    <property type="match status" value="1"/>
</dbReference>
<dbReference type="PRINTS" id="PR00722">
    <property type="entry name" value="CHYMOTRYPSIN"/>
</dbReference>
<evidence type="ECO:0000256" key="3">
    <source>
        <dbReference type="ARBA" id="ARBA00022729"/>
    </source>
</evidence>
<evidence type="ECO:0000256" key="2">
    <source>
        <dbReference type="ARBA" id="ARBA00022670"/>
    </source>
</evidence>
<keyword evidence="3 9" id="KW-0732">Signal</keyword>
<reference evidence="11" key="2">
    <citation type="journal article" date="2008" name="Insect Mol. Biol.">
        <title>Serine proteases identified from a Costelytra zealandica (White) (Coleoptera: Scarabaeidae) midgut EST library and their expression through insect development.</title>
        <authorList>
            <person name="Marshall S.D."/>
            <person name="Gatehouse L.N."/>
            <person name="Becher S.A."/>
            <person name="Christeller J.T."/>
            <person name="Gatehouse H.S."/>
            <person name="Hurst M.R."/>
            <person name="Boucias D.G."/>
            <person name="Jackson T.A."/>
        </authorList>
    </citation>
    <scope>NUCLEOTIDE SEQUENCE</scope>
</reference>
<reference evidence="11" key="1">
    <citation type="submission" date="2007-12" db="EMBL/GenBank/DDBJ databases">
        <authorList>
            <person name="Marshall S.D.G."/>
            <person name="Gatehouse L.N."/>
            <person name="Becher S.A."/>
            <person name="Christeller J.T."/>
            <person name="Gatehouse H.S."/>
            <person name="Hurst M.R.H."/>
            <person name="Boucias D.G."/>
            <person name="Jackson T.A."/>
        </authorList>
    </citation>
    <scope>NUCLEOTIDE SEQUENCE</scope>
</reference>
<feature type="signal peptide" evidence="9">
    <location>
        <begin position="1"/>
        <end position="18"/>
    </location>
</feature>